<dbReference type="SMART" id="SM00829">
    <property type="entry name" value="PKS_ER"/>
    <property type="match status" value="1"/>
</dbReference>
<reference evidence="4 5" key="1">
    <citation type="submission" date="2020-04" db="EMBL/GenBank/DDBJ databases">
        <title>Enterovirga sp. isolate from soil.</title>
        <authorList>
            <person name="Chea S."/>
            <person name="Kim D.-U."/>
        </authorList>
    </citation>
    <scope>NUCLEOTIDE SEQUENCE [LARGE SCALE GENOMIC DNA]</scope>
    <source>
        <strain evidence="4 5">DB1703</strain>
    </source>
</reference>
<dbReference type="GO" id="GO:0005829">
    <property type="term" value="C:cytosol"/>
    <property type="evidence" value="ECO:0007669"/>
    <property type="project" value="TreeGrafter"/>
</dbReference>
<dbReference type="InterPro" id="IPR002364">
    <property type="entry name" value="Quin_OxRdtase/zeta-crystal_CS"/>
</dbReference>
<protein>
    <submittedName>
        <fullName evidence="4">Quinone oxidoreductase</fullName>
    </submittedName>
</protein>
<dbReference type="FunFam" id="3.40.50.720:FF:000053">
    <property type="entry name" value="Quinone oxidoreductase 1"/>
    <property type="match status" value="1"/>
</dbReference>
<dbReference type="PROSITE" id="PS01162">
    <property type="entry name" value="QOR_ZETA_CRYSTAL"/>
    <property type="match status" value="1"/>
</dbReference>
<dbReference type="InterPro" id="IPR036291">
    <property type="entry name" value="NAD(P)-bd_dom_sf"/>
</dbReference>
<dbReference type="GO" id="GO:0070402">
    <property type="term" value="F:NADPH binding"/>
    <property type="evidence" value="ECO:0007669"/>
    <property type="project" value="TreeGrafter"/>
</dbReference>
<organism evidence="4 5">
    <name type="scientific">Enterovirga aerilata</name>
    <dbReference type="NCBI Taxonomy" id="2730920"/>
    <lineage>
        <taxon>Bacteria</taxon>
        <taxon>Pseudomonadati</taxon>
        <taxon>Pseudomonadota</taxon>
        <taxon>Alphaproteobacteria</taxon>
        <taxon>Hyphomicrobiales</taxon>
        <taxon>Methylobacteriaceae</taxon>
        <taxon>Enterovirga</taxon>
    </lineage>
</organism>
<dbReference type="InterPro" id="IPR020843">
    <property type="entry name" value="ER"/>
</dbReference>
<dbReference type="Proteomes" id="UP000564885">
    <property type="component" value="Unassembled WGS sequence"/>
</dbReference>
<dbReference type="NCBIfam" id="NF008024">
    <property type="entry name" value="PRK10754.1"/>
    <property type="match status" value="1"/>
</dbReference>
<accession>A0A849I6X2</accession>
<keyword evidence="2" id="KW-0560">Oxidoreductase</keyword>
<dbReference type="GO" id="GO:0003960">
    <property type="term" value="F:quinone reductase (NADPH) activity"/>
    <property type="evidence" value="ECO:0007669"/>
    <property type="project" value="InterPro"/>
</dbReference>
<dbReference type="PANTHER" id="PTHR48106:SF13">
    <property type="entry name" value="QUINONE OXIDOREDUCTASE-RELATED"/>
    <property type="match status" value="1"/>
</dbReference>
<dbReference type="GO" id="GO:0008270">
    <property type="term" value="F:zinc ion binding"/>
    <property type="evidence" value="ECO:0007669"/>
    <property type="project" value="InterPro"/>
</dbReference>
<dbReference type="Pfam" id="PF08240">
    <property type="entry name" value="ADH_N"/>
    <property type="match status" value="1"/>
</dbReference>
<dbReference type="SUPFAM" id="SSF50129">
    <property type="entry name" value="GroES-like"/>
    <property type="match status" value="1"/>
</dbReference>
<dbReference type="CDD" id="cd05286">
    <property type="entry name" value="QOR2"/>
    <property type="match status" value="1"/>
</dbReference>
<dbReference type="Pfam" id="PF00107">
    <property type="entry name" value="ADH_zinc_N"/>
    <property type="match status" value="1"/>
</dbReference>
<name>A0A849I6X2_9HYPH</name>
<dbReference type="Gene3D" id="3.40.50.720">
    <property type="entry name" value="NAD(P)-binding Rossmann-like Domain"/>
    <property type="match status" value="1"/>
</dbReference>
<dbReference type="EMBL" id="JABEPP010000002">
    <property type="protein sequence ID" value="NNM72065.1"/>
    <property type="molecule type" value="Genomic_DNA"/>
</dbReference>
<evidence type="ECO:0000256" key="1">
    <source>
        <dbReference type="ARBA" id="ARBA00022857"/>
    </source>
</evidence>
<dbReference type="InterPro" id="IPR013154">
    <property type="entry name" value="ADH-like_N"/>
</dbReference>
<evidence type="ECO:0000313" key="5">
    <source>
        <dbReference type="Proteomes" id="UP000564885"/>
    </source>
</evidence>
<keyword evidence="1" id="KW-0521">NADP</keyword>
<sequence length="324" mass="34600">MVAAVRVHRYGGPEVLTYEEIDLPAPGPGELRVRQTAIGVNYIDTYFRTGHYQAPALPFIAGNEGAGEVTAVGEGVTAFKPGDRVAYVAALGCYAAERNVPAAIAVKLPDGISDELAAAIMLKGMTVEYLLHRSYKVKRGDTILVHAAAGGVGLILSQWAKHLGATVIGTAGSEAKAELARQNGCDHVILYRQENFVDRVREITGGQKCEVVYDGVGKDTVVQSLDCLKPLGMLVNFGSASGPVENFNLGLLAPRGSLYVTRPTLNTFTAKREWLDEIARNLFEVVSSGVVKITINKRAKLAEAADVHRALEGRETTGATILTP</sequence>
<keyword evidence="5" id="KW-1185">Reference proteome</keyword>
<evidence type="ECO:0000259" key="3">
    <source>
        <dbReference type="SMART" id="SM00829"/>
    </source>
</evidence>
<comment type="caution">
    <text evidence="4">The sequence shown here is derived from an EMBL/GenBank/DDBJ whole genome shotgun (WGS) entry which is preliminary data.</text>
</comment>
<dbReference type="PANTHER" id="PTHR48106">
    <property type="entry name" value="QUINONE OXIDOREDUCTASE PIG3-RELATED"/>
    <property type="match status" value="1"/>
</dbReference>
<evidence type="ECO:0000313" key="4">
    <source>
        <dbReference type="EMBL" id="NNM72065.1"/>
    </source>
</evidence>
<dbReference type="InterPro" id="IPR013149">
    <property type="entry name" value="ADH-like_C"/>
</dbReference>
<dbReference type="RefSeq" id="WP_171217567.1">
    <property type="nucleotide sequence ID" value="NZ_JABEPP010000002.1"/>
</dbReference>
<dbReference type="SUPFAM" id="SSF51735">
    <property type="entry name" value="NAD(P)-binding Rossmann-fold domains"/>
    <property type="match status" value="1"/>
</dbReference>
<feature type="domain" description="Enoyl reductase (ER)" evidence="3">
    <location>
        <begin position="11"/>
        <end position="322"/>
    </location>
</feature>
<proteinExistence type="predicted"/>
<dbReference type="InterPro" id="IPR047618">
    <property type="entry name" value="QOR-like"/>
</dbReference>
<gene>
    <name evidence="4" type="ORF">HJG44_06610</name>
</gene>
<dbReference type="Gene3D" id="3.90.180.10">
    <property type="entry name" value="Medium-chain alcohol dehydrogenases, catalytic domain"/>
    <property type="match status" value="1"/>
</dbReference>
<dbReference type="InterPro" id="IPR011032">
    <property type="entry name" value="GroES-like_sf"/>
</dbReference>
<evidence type="ECO:0000256" key="2">
    <source>
        <dbReference type="ARBA" id="ARBA00023002"/>
    </source>
</evidence>
<dbReference type="GO" id="GO:0035925">
    <property type="term" value="F:mRNA 3'-UTR AU-rich region binding"/>
    <property type="evidence" value="ECO:0007669"/>
    <property type="project" value="TreeGrafter"/>
</dbReference>
<dbReference type="AlphaFoldDB" id="A0A849I6X2"/>